<dbReference type="SUPFAM" id="SSF88659">
    <property type="entry name" value="Sigma3 and sigma4 domains of RNA polymerase sigma factors"/>
    <property type="match status" value="1"/>
</dbReference>
<comment type="caution">
    <text evidence="1">The sequence shown here is derived from an EMBL/GenBank/DDBJ whole genome shotgun (WGS) entry which is preliminary data.</text>
</comment>
<organism evidence="1">
    <name type="scientific">bioreactor metagenome</name>
    <dbReference type="NCBI Taxonomy" id="1076179"/>
    <lineage>
        <taxon>unclassified sequences</taxon>
        <taxon>metagenomes</taxon>
        <taxon>ecological metagenomes</taxon>
    </lineage>
</organism>
<proteinExistence type="predicted"/>
<dbReference type="InterPro" id="IPR013324">
    <property type="entry name" value="RNA_pol_sigma_r3/r4-like"/>
</dbReference>
<dbReference type="Gene3D" id="1.20.140.160">
    <property type="match status" value="1"/>
</dbReference>
<name>A0A644T4S1_9ZZZZ</name>
<reference evidence="1" key="1">
    <citation type="submission" date="2019-08" db="EMBL/GenBank/DDBJ databases">
        <authorList>
            <person name="Kucharzyk K."/>
            <person name="Murdoch R.W."/>
            <person name="Higgins S."/>
            <person name="Loffler F."/>
        </authorList>
    </citation>
    <scope>NUCLEOTIDE SEQUENCE</scope>
</reference>
<evidence type="ECO:0000313" key="1">
    <source>
        <dbReference type="EMBL" id="MPL61749.1"/>
    </source>
</evidence>
<gene>
    <name evidence="1" type="ORF">SDC9_07336</name>
</gene>
<evidence type="ECO:0008006" key="2">
    <source>
        <dbReference type="Google" id="ProtNLM"/>
    </source>
</evidence>
<dbReference type="AlphaFoldDB" id="A0A644T4S1"/>
<accession>A0A644T4S1</accession>
<sequence>MENQRFIEIDGEQIPVTEDVYRAYKRPLWAEHKRKERAKKCRDENGFRCTKDCRTCEKSREGSDLSLNKFNEEGYEVADSVDLAELVADKLLLEQLVAALNDLEPDERSLINALFYNDRTERDYATEIGISHQAVGKRKQKVIEKLRSIVSAK</sequence>
<protein>
    <recommendedName>
        <fullName evidence="2">RNA polymerase sigma-70 region 4 domain-containing protein</fullName>
    </recommendedName>
</protein>
<dbReference type="EMBL" id="VSSQ01000015">
    <property type="protein sequence ID" value="MPL61749.1"/>
    <property type="molecule type" value="Genomic_DNA"/>
</dbReference>